<keyword evidence="3" id="KW-0813">Transport</keyword>
<organism evidence="7 8">
    <name type="scientific">Ananas comosus</name>
    <name type="common">Pineapple</name>
    <name type="synonym">Ananas ananas</name>
    <dbReference type="NCBI Taxonomy" id="4615"/>
    <lineage>
        <taxon>Eukaryota</taxon>
        <taxon>Viridiplantae</taxon>
        <taxon>Streptophyta</taxon>
        <taxon>Embryophyta</taxon>
        <taxon>Tracheophyta</taxon>
        <taxon>Spermatophyta</taxon>
        <taxon>Magnoliopsida</taxon>
        <taxon>Liliopsida</taxon>
        <taxon>Poales</taxon>
        <taxon>Bromeliaceae</taxon>
        <taxon>Bromelioideae</taxon>
        <taxon>Ananas</taxon>
    </lineage>
</organism>
<evidence type="ECO:0000259" key="6">
    <source>
        <dbReference type="Pfam" id="PF08801"/>
    </source>
</evidence>
<feature type="compositionally biased region" description="Basic and acidic residues" evidence="5">
    <location>
        <begin position="16"/>
        <end position="28"/>
    </location>
</feature>
<dbReference type="GO" id="GO:0000972">
    <property type="term" value="P:transcription-dependent tethering of RNA polymerase II gene DNA at nuclear periphery"/>
    <property type="evidence" value="ECO:0007669"/>
    <property type="project" value="TreeGrafter"/>
</dbReference>
<protein>
    <submittedName>
        <fullName evidence="7">Nuclear pore complex protein NUP133</fullName>
    </submittedName>
</protein>
<evidence type="ECO:0000256" key="2">
    <source>
        <dbReference type="ARBA" id="ARBA00005569"/>
    </source>
</evidence>
<dbReference type="PANTHER" id="PTHR13405:SF11">
    <property type="entry name" value="NUCLEAR PORE COMPLEX PROTEIN NUP133"/>
    <property type="match status" value="1"/>
</dbReference>
<dbReference type="GO" id="GO:0017056">
    <property type="term" value="F:structural constituent of nuclear pore"/>
    <property type="evidence" value="ECO:0007669"/>
    <property type="project" value="InterPro"/>
</dbReference>
<evidence type="ECO:0000313" key="7">
    <source>
        <dbReference type="EMBL" id="OAY78511.1"/>
    </source>
</evidence>
<reference evidence="7 8" key="1">
    <citation type="journal article" date="2016" name="DNA Res.">
        <title>The draft genome of MD-2 pineapple using hybrid error correction of long reads.</title>
        <authorList>
            <person name="Redwan R.M."/>
            <person name="Saidin A."/>
            <person name="Kumar S.V."/>
        </authorList>
    </citation>
    <scope>NUCLEOTIDE SEQUENCE [LARGE SCALE GENOMIC DNA]</scope>
    <source>
        <strain evidence="8">cv. MD2</strain>
        <tissue evidence="7">Leaf</tissue>
    </source>
</reference>
<feature type="domain" description="Nucleoporin Nup133/Nup155-like N-terminal" evidence="6">
    <location>
        <begin position="103"/>
        <end position="546"/>
    </location>
</feature>
<dbReference type="STRING" id="4615.A0A199VNM2"/>
<dbReference type="PANTHER" id="PTHR13405">
    <property type="entry name" value="NUCLEAR PORE COMPLEX PROTEIN NUP133"/>
    <property type="match status" value="1"/>
</dbReference>
<dbReference type="InterPro" id="IPR037624">
    <property type="entry name" value="Nup133-like"/>
</dbReference>
<evidence type="ECO:0000256" key="4">
    <source>
        <dbReference type="ARBA" id="ARBA00023242"/>
    </source>
</evidence>
<dbReference type="Pfam" id="PF08801">
    <property type="entry name" value="Nucleoporin_N"/>
    <property type="match status" value="1"/>
</dbReference>
<dbReference type="InterPro" id="IPR014908">
    <property type="entry name" value="Nucleoporin_Nup133/Nup155_N"/>
</dbReference>
<evidence type="ECO:0000256" key="3">
    <source>
        <dbReference type="ARBA" id="ARBA00022448"/>
    </source>
</evidence>
<dbReference type="Gene3D" id="2.130.10.10">
    <property type="entry name" value="YVTN repeat-like/Quinoprotein amine dehydrogenase"/>
    <property type="match status" value="2"/>
</dbReference>
<name>A0A199VNM2_ANACO</name>
<keyword evidence="4" id="KW-0539">Nucleus</keyword>
<evidence type="ECO:0000256" key="1">
    <source>
        <dbReference type="ARBA" id="ARBA00004123"/>
    </source>
</evidence>
<feature type="region of interest" description="Disordered" evidence="5">
    <location>
        <begin position="561"/>
        <end position="587"/>
    </location>
</feature>
<dbReference type="GO" id="GO:0031080">
    <property type="term" value="C:nuclear pore outer ring"/>
    <property type="evidence" value="ECO:0007669"/>
    <property type="project" value="TreeGrafter"/>
</dbReference>
<comment type="caution">
    <text evidence="7">The sequence shown here is derived from an EMBL/GenBank/DDBJ whole genome shotgun (WGS) entry which is preliminary data.</text>
</comment>
<comment type="subcellular location">
    <subcellularLocation>
        <location evidence="1">Nucleus</location>
    </subcellularLocation>
</comment>
<sequence length="1335" mass="149618">MFSPATRKPHLASPQRGKENKEKGRDESPSTPLPLPLPSPPPSFHPQPPLTGTPAPWSSRLSVLARIPTGKKADKSDDSNQIQPVFVGDFPHIVRNAQSNLLQKNFTDSTAIAGGMDKGTSLAWMVCGSELFIWSYLSASVSKDCIVLEVPLAVIGNNDLHSEPLFSNHLMVCMVRWDIPSSTSCNIMLEQSSSTGVILFNQTTQVVAYWHDIYSERGRIPIISFPALNNNDGGSSDDRTNAVNRNHKDGCIGHEHSSEKKFNSIIADAVPDSPYECIAIACQSYGALWLFRFKPTEIHRRQLSEVLFGSTSTRHSQSDKGYARSLIWQSKHSFAEKSDRNFLLLTNREIQCWNIMLAPNLEVTKLWAHEIVGNDGDLGIKKDLAGQKHIWLLDMQTDDHGRDLSILVATFCKDRVSSSSYTQYSLLTMQYNPGQHFSSKHNGSKSERFLEKKAPLQVIIPKARVEDEDFLFAMRLRIGGKPSGSAIVLSGDGTATVTNYWRGSTRLYQFDLPWDAGKVLDASVFPSAEDNEEGAWIVLTERAGFWAIHEKAVLLGGVEPPERSLSRKGSSNEGVAEEEKRSQAFGGNVVPRRASSEAWSGGGRQRAAFSGIAQRTALDEEVEALLGRLFHDFVLSSAVDGVFEKLQMKGAFEKEGETNVFVRMSKSIVDTLAKHWTTTRGSDFVASAVVSSLLLDKQQKHQKYLQFLALSKCHAELYSKQRIALLTILENGEKLSGMIQLRELQNVLSQQRSGTANSSSSQSYIHTAGSLWSLIQLVGEKARRNTVLLMDRDNAEVFYSKVSDIEEFFYCLSHYLQYIINGESSFFIRMEQAFELANACTLLIQSAMRYRDEHKNWYPSPEGLTPWNSQPVVRSGLWSIAVFIVQLLKESGEVDISAKSKLWSQFQGLTATLLDAYTGSITAKIERGEERKGLLEEYCRRREELLGSMYEFAKRIVEAKYQESCKGVDDNETKESIYREVTSPILLIAKQHEGYQTLWHICYDLGDTELLRNLMHVGPHGGFSYYVFQQLIKNQQYAKLLRLGEEFLDELANFLKDHKDLRWLHEIFLSQFSSASETLHALSLFGGDDSALVSKENFDLTEVKRLPSLAERRRLLNVSKISAMAGKDVGFEMKIARIEADLQILKLQEEIVAYFVNIGEEDISKPLTPTELIDMCLRGGRDISLKVFDVFAWTSASFRRSNVSTLEECWMNAANQDDWLSICQASTVEGWSEEVLLEALRETVLFNASSRCYGSGADMMYDGSFEEILPLRKEHVQLSSLTLHSTSSSSVEEILMKHKDFPDAGKLMLTAVFMGKEGSNVVAIAEDADIIHDDT</sequence>
<comment type="similarity">
    <text evidence="2">Belongs to the nucleoporin Nup133 family.</text>
</comment>
<dbReference type="Proteomes" id="UP000092600">
    <property type="component" value="Unassembled WGS sequence"/>
</dbReference>
<dbReference type="GO" id="GO:0016973">
    <property type="term" value="P:poly(A)+ mRNA export from nucleus"/>
    <property type="evidence" value="ECO:0007669"/>
    <property type="project" value="TreeGrafter"/>
</dbReference>
<dbReference type="GO" id="GO:0006606">
    <property type="term" value="P:protein import into nucleus"/>
    <property type="evidence" value="ECO:0007669"/>
    <property type="project" value="TreeGrafter"/>
</dbReference>
<feature type="compositionally biased region" description="Pro residues" evidence="5">
    <location>
        <begin position="31"/>
        <end position="51"/>
    </location>
</feature>
<dbReference type="SUPFAM" id="SSF117289">
    <property type="entry name" value="Nucleoporin domain"/>
    <property type="match status" value="1"/>
</dbReference>
<dbReference type="EMBL" id="LSRQ01001261">
    <property type="protein sequence ID" value="OAY78511.1"/>
    <property type="molecule type" value="Genomic_DNA"/>
</dbReference>
<accession>A0A199VNM2</accession>
<evidence type="ECO:0000313" key="8">
    <source>
        <dbReference type="Proteomes" id="UP000092600"/>
    </source>
</evidence>
<gene>
    <name evidence="7" type="ORF">ACMD2_20564</name>
</gene>
<dbReference type="InterPro" id="IPR015943">
    <property type="entry name" value="WD40/YVTN_repeat-like_dom_sf"/>
</dbReference>
<feature type="region of interest" description="Disordered" evidence="5">
    <location>
        <begin position="1"/>
        <end position="57"/>
    </location>
</feature>
<proteinExistence type="inferred from homology"/>
<evidence type="ECO:0000256" key="5">
    <source>
        <dbReference type="SAM" id="MobiDB-lite"/>
    </source>
</evidence>